<dbReference type="AlphaFoldDB" id="E5XST8"/>
<feature type="domain" description="DUF4190" evidence="3">
    <location>
        <begin position="49"/>
        <end position="107"/>
    </location>
</feature>
<evidence type="ECO:0000256" key="2">
    <source>
        <dbReference type="SAM" id="Phobius"/>
    </source>
</evidence>
<evidence type="ECO:0000256" key="1">
    <source>
        <dbReference type="SAM" id="MobiDB-lite"/>
    </source>
</evidence>
<keyword evidence="2" id="KW-0812">Transmembrane</keyword>
<accession>E5XST8</accession>
<evidence type="ECO:0000313" key="5">
    <source>
        <dbReference type="Proteomes" id="UP000004816"/>
    </source>
</evidence>
<feature type="transmembrane region" description="Helical" evidence="2">
    <location>
        <begin position="95"/>
        <end position="120"/>
    </location>
</feature>
<reference evidence="4 5" key="1">
    <citation type="journal article" date="2011" name="Stand. Genomic Sci.">
        <title>High quality draft genome sequence of Segniliparus rugosus CDC 945(T)= (ATCC BAA-974(T)).</title>
        <authorList>
            <person name="Earl A.M."/>
            <person name="Desjardins C.A."/>
            <person name="Fitzgerald M.G."/>
            <person name="Arachchi H.M."/>
            <person name="Zeng Q."/>
            <person name="Mehta T."/>
            <person name="Griggs A."/>
            <person name="Birren B.W."/>
            <person name="Toney N.C."/>
            <person name="Carr J."/>
            <person name="Posey J."/>
            <person name="Butler W.R."/>
        </authorList>
    </citation>
    <scope>NUCLEOTIDE SEQUENCE [LARGE SCALE GENOMIC DNA]</scope>
    <source>
        <strain evidence="5">ATCC BAA-974 / DSM 45345 / CCUG 50838 / CIP 108380 / JCM 13579 / CDC 945</strain>
    </source>
</reference>
<keyword evidence="2" id="KW-1133">Transmembrane helix</keyword>
<evidence type="ECO:0000313" key="4">
    <source>
        <dbReference type="EMBL" id="EFV12615.1"/>
    </source>
</evidence>
<keyword evidence="5" id="KW-1185">Reference proteome</keyword>
<comment type="caution">
    <text evidence="4">The sequence shown here is derived from an EMBL/GenBank/DDBJ whole genome shotgun (WGS) entry which is preliminary data.</text>
</comment>
<dbReference type="STRING" id="679197.HMPREF9336_02560"/>
<dbReference type="OrthoDB" id="3733716at2"/>
<feature type="compositionally biased region" description="Polar residues" evidence="1">
    <location>
        <begin position="1"/>
        <end position="10"/>
    </location>
</feature>
<name>E5XST8_SEGRC</name>
<proteinExistence type="predicted"/>
<dbReference type="EMBL" id="ACZI02000002">
    <property type="protein sequence ID" value="EFV12615.1"/>
    <property type="molecule type" value="Genomic_DNA"/>
</dbReference>
<dbReference type="Proteomes" id="UP000004816">
    <property type="component" value="Unassembled WGS sequence"/>
</dbReference>
<dbReference type="HOGENOM" id="CLU_1926120_0_0_11"/>
<evidence type="ECO:0000259" key="3">
    <source>
        <dbReference type="Pfam" id="PF13828"/>
    </source>
</evidence>
<dbReference type="RefSeq" id="WP_007470980.1">
    <property type="nucleotide sequence ID" value="NZ_KI391953.1"/>
</dbReference>
<protein>
    <recommendedName>
        <fullName evidence="3">DUF4190 domain-containing protein</fullName>
    </recommendedName>
</protein>
<organism evidence="4 5">
    <name type="scientific">Segniliparus rugosus (strain ATCC BAA-974 / DSM 45345 / CCUG 50838 / CIP 108380 / JCM 13579 / CDC 945)</name>
    <dbReference type="NCBI Taxonomy" id="679197"/>
    <lineage>
        <taxon>Bacteria</taxon>
        <taxon>Bacillati</taxon>
        <taxon>Actinomycetota</taxon>
        <taxon>Actinomycetes</taxon>
        <taxon>Mycobacteriales</taxon>
        <taxon>Segniliparaceae</taxon>
        <taxon>Segniliparus</taxon>
    </lineage>
</organism>
<feature type="compositionally biased region" description="Pro residues" evidence="1">
    <location>
        <begin position="22"/>
        <end position="39"/>
    </location>
</feature>
<gene>
    <name evidence="4" type="ORF">HMPREF9336_02560</name>
</gene>
<sequence>MTYPDSTPEGQHSFPGAGQPAPGFPPAGGPPPGPYPPYYQPAQTESSGLAVAALVLGILSFVSCYCFTGIPAIICGRMYLNKNLPENRTLAQVGFWLGVVATVLSVLVILGYGALIAFGLSGGFDELPDQH</sequence>
<feature type="transmembrane region" description="Helical" evidence="2">
    <location>
        <begin position="49"/>
        <end position="74"/>
    </location>
</feature>
<keyword evidence="2" id="KW-0472">Membrane</keyword>
<feature type="region of interest" description="Disordered" evidence="1">
    <location>
        <begin position="1"/>
        <end position="40"/>
    </location>
</feature>
<dbReference type="Pfam" id="PF13828">
    <property type="entry name" value="DUF4190"/>
    <property type="match status" value="1"/>
</dbReference>
<dbReference type="InterPro" id="IPR025241">
    <property type="entry name" value="DUF4190"/>
</dbReference>